<evidence type="ECO:0000313" key="8">
    <source>
        <dbReference type="EnsemblPlants" id="EMT17842"/>
    </source>
</evidence>
<evidence type="ECO:0000256" key="2">
    <source>
        <dbReference type="ARBA" id="ARBA00010617"/>
    </source>
</evidence>
<comment type="cofactor">
    <cofactor evidence="1">
        <name>heme</name>
        <dbReference type="ChEBI" id="CHEBI:30413"/>
    </cofactor>
</comment>
<keyword evidence="7" id="KW-0503">Monooxygenase</keyword>
<dbReference type="GO" id="GO:0005506">
    <property type="term" value="F:iron ion binding"/>
    <property type="evidence" value="ECO:0007669"/>
    <property type="project" value="InterPro"/>
</dbReference>
<name>R7W7K5_AEGTA</name>
<evidence type="ECO:0000256" key="4">
    <source>
        <dbReference type="ARBA" id="ARBA00022723"/>
    </source>
</evidence>
<dbReference type="PANTHER" id="PTHR47955">
    <property type="entry name" value="CYTOCHROME P450 FAMILY 71 PROTEIN"/>
    <property type="match status" value="1"/>
</dbReference>
<evidence type="ECO:0000256" key="7">
    <source>
        <dbReference type="ARBA" id="ARBA00023033"/>
    </source>
</evidence>
<keyword evidence="3" id="KW-0349">Heme</keyword>
<keyword evidence="6" id="KW-0408">Iron</keyword>
<organism evidence="8">
    <name type="scientific">Aegilops tauschii</name>
    <name type="common">Tausch's goatgrass</name>
    <name type="synonym">Aegilops squarrosa</name>
    <dbReference type="NCBI Taxonomy" id="37682"/>
    <lineage>
        <taxon>Eukaryota</taxon>
        <taxon>Viridiplantae</taxon>
        <taxon>Streptophyta</taxon>
        <taxon>Embryophyta</taxon>
        <taxon>Tracheophyta</taxon>
        <taxon>Spermatophyta</taxon>
        <taxon>Magnoliopsida</taxon>
        <taxon>Liliopsida</taxon>
        <taxon>Poales</taxon>
        <taxon>Poaceae</taxon>
        <taxon>BOP clade</taxon>
        <taxon>Pooideae</taxon>
        <taxon>Triticodae</taxon>
        <taxon>Triticeae</taxon>
        <taxon>Triticinae</taxon>
        <taxon>Aegilops</taxon>
    </lineage>
</organism>
<evidence type="ECO:0000256" key="3">
    <source>
        <dbReference type="ARBA" id="ARBA00022617"/>
    </source>
</evidence>
<dbReference type="Gene3D" id="1.10.630.10">
    <property type="entry name" value="Cytochrome P450"/>
    <property type="match status" value="1"/>
</dbReference>
<reference evidence="8" key="1">
    <citation type="submission" date="2015-06" db="UniProtKB">
        <authorList>
            <consortium name="EnsemblPlants"/>
        </authorList>
    </citation>
    <scope>IDENTIFICATION</scope>
</reference>
<dbReference type="GO" id="GO:0020037">
    <property type="term" value="F:heme binding"/>
    <property type="evidence" value="ECO:0007669"/>
    <property type="project" value="InterPro"/>
</dbReference>
<evidence type="ECO:0000256" key="6">
    <source>
        <dbReference type="ARBA" id="ARBA00023004"/>
    </source>
</evidence>
<protein>
    <submittedName>
        <fullName evidence="8">Putative Cytochrome P450 71D11</fullName>
    </submittedName>
</protein>
<accession>R7W7K5</accession>
<dbReference type="SUPFAM" id="SSF48264">
    <property type="entry name" value="Cytochrome P450"/>
    <property type="match status" value="1"/>
</dbReference>
<dbReference type="AlphaFoldDB" id="R7W7K5"/>
<dbReference type="GO" id="GO:0016705">
    <property type="term" value="F:oxidoreductase activity, acting on paired donors, with incorporation or reduction of molecular oxygen"/>
    <property type="evidence" value="ECO:0007669"/>
    <property type="project" value="InterPro"/>
</dbReference>
<keyword evidence="5" id="KW-0560">Oxidoreductase</keyword>
<dbReference type="InterPro" id="IPR001128">
    <property type="entry name" value="Cyt_P450"/>
</dbReference>
<comment type="similarity">
    <text evidence="2">Belongs to the cytochrome P450 family.</text>
</comment>
<evidence type="ECO:0000256" key="5">
    <source>
        <dbReference type="ARBA" id="ARBA00023002"/>
    </source>
</evidence>
<evidence type="ECO:0000256" key="1">
    <source>
        <dbReference type="ARBA" id="ARBA00001971"/>
    </source>
</evidence>
<proteinExistence type="inferred from homology"/>
<dbReference type="EnsemblPlants" id="EMT17842">
    <property type="protein sequence ID" value="EMT17842"/>
    <property type="gene ID" value="F775_02821"/>
</dbReference>
<sequence length="183" mass="19995">MVVSSAEAVAQVMKTNDAACFNRRTTGLQDIIGFGGQGVIFAAYGDHWRQMRKVCVMELLSPKQVRRMEGIRTEKVGDLVRSIASSAGTATINISKKVAALSNDIVTRAVFCGKFVRQEESLRLVDEIMDLMGGLPRRPLPVIVAGSAGDSFIILLAQMPVRCNGRQKPHFTNAMAHVKDMMT</sequence>
<keyword evidence="4" id="KW-0479">Metal-binding</keyword>
<dbReference type="Pfam" id="PF00067">
    <property type="entry name" value="p450"/>
    <property type="match status" value="1"/>
</dbReference>
<dbReference type="PANTHER" id="PTHR47955:SF19">
    <property type="entry name" value="CYTOCHROME P450 71A9-LIKE ISOFORM X1"/>
    <property type="match status" value="1"/>
</dbReference>
<dbReference type="GO" id="GO:0004497">
    <property type="term" value="F:monooxygenase activity"/>
    <property type="evidence" value="ECO:0007669"/>
    <property type="project" value="UniProtKB-KW"/>
</dbReference>
<dbReference type="InterPro" id="IPR036396">
    <property type="entry name" value="Cyt_P450_sf"/>
</dbReference>